<dbReference type="STRING" id="591159.SSQG_04338"/>
<dbReference type="Proteomes" id="UP000004184">
    <property type="component" value="Unassembled WGS sequence"/>
</dbReference>
<sequence length="583" mass="62923">MGIPTGSDGNSGSFSISITGVELASGARLELPKSGVTAIVGPNNSGKTTFLRQVRQHVAQGVQAANLGHPALVLRVEMDRTGTLDDAVAWLKEHAPMTESESGTFFHPLNGTAFHEIAVRQTLQAGLSRGMGELQNLLVFYGDAWGRLNGAQATEQRNSISDPATSPLHLLQDDHEIFEELNRISLNVFRRPLTLDRLSKNVNLRVGQTDVPAPSIDRITKEYLSALSSLPQLMMQGDGMRSLIGLLAPLVTSTYPIVFIDEPEAFLHPPQAAAIGKILGEQARLKGIQIILATHDRNLLAGLLESEANVSIVRLDRSTEDETIARQLDSDDLRKIWNDPVLRYSNVLDGLFHRLVVLAEGDRDCRFYAAALEAAASDIRLPFPPGDVLFVPSGGKAGMPRLARVLRSVDVPVAVSPDLDVLNNRETIKAIVGSLGEDWQDIDQDYALATVSFRQSRDKVTIGQVLSALNGIFSGREGEVFTAEVKRDFSAQIRSKESPWSSLKEYGELAFRGQAAQAAERLLAKLDAMGIVAVRVGELERFAPTLGVAKGAAWLPAAIEAGAHKGVAARRHVAALAETLSGA</sequence>
<dbReference type="CDD" id="cd00267">
    <property type="entry name" value="ABC_ATPase"/>
    <property type="match status" value="1"/>
</dbReference>
<dbReference type="GO" id="GO:0005524">
    <property type="term" value="F:ATP binding"/>
    <property type="evidence" value="ECO:0007669"/>
    <property type="project" value="InterPro"/>
</dbReference>
<dbReference type="OrthoDB" id="3237462at2"/>
<protein>
    <recommendedName>
        <fullName evidence="1">AAA+ ATPase domain-containing protein</fullName>
    </recommendedName>
</protein>
<dbReference type="Gene3D" id="3.40.50.300">
    <property type="entry name" value="P-loop containing nucleotide triphosphate hydrolases"/>
    <property type="match status" value="2"/>
</dbReference>
<proteinExistence type="predicted"/>
<accession>D9X410</accession>
<dbReference type="InterPro" id="IPR003593">
    <property type="entry name" value="AAA+_ATPase"/>
</dbReference>
<dbReference type="PANTHER" id="PTHR43581:SF4">
    <property type="entry name" value="ATP_GTP PHOSPHATASE"/>
    <property type="match status" value="1"/>
</dbReference>
<name>D9X410_STRVT</name>
<evidence type="ECO:0000313" key="3">
    <source>
        <dbReference type="Proteomes" id="UP000004184"/>
    </source>
</evidence>
<dbReference type="InterPro" id="IPR003959">
    <property type="entry name" value="ATPase_AAA_core"/>
</dbReference>
<dbReference type="GO" id="GO:0016887">
    <property type="term" value="F:ATP hydrolysis activity"/>
    <property type="evidence" value="ECO:0007669"/>
    <property type="project" value="InterPro"/>
</dbReference>
<dbReference type="EMBL" id="GG657757">
    <property type="protein sequence ID" value="EFL33820.1"/>
    <property type="molecule type" value="Genomic_DNA"/>
</dbReference>
<feature type="domain" description="AAA+ ATPase" evidence="1">
    <location>
        <begin position="33"/>
        <end position="325"/>
    </location>
</feature>
<dbReference type="HOGENOM" id="CLU_035695_0_0_11"/>
<reference evidence="3" key="1">
    <citation type="submission" date="2009-02" db="EMBL/GenBank/DDBJ databases">
        <title>Annotation of Streptomyces viridochromogenes strain DSM 40736.</title>
        <authorList>
            <consortium name="The Broad Institute Genome Sequencing Platform"/>
            <consortium name="Broad Institute Microbial Sequencing Center"/>
            <person name="Fischbach M."/>
            <person name="Godfrey P."/>
            <person name="Ward D."/>
            <person name="Young S."/>
            <person name="Zeng Q."/>
            <person name="Koehrsen M."/>
            <person name="Alvarado L."/>
            <person name="Berlin A.M."/>
            <person name="Bochicchio J."/>
            <person name="Borenstein D."/>
            <person name="Chapman S.B."/>
            <person name="Chen Z."/>
            <person name="Engels R."/>
            <person name="Freedman E."/>
            <person name="Gellesch M."/>
            <person name="Goldberg J."/>
            <person name="Griggs A."/>
            <person name="Gujja S."/>
            <person name="Heilman E.R."/>
            <person name="Heiman D.I."/>
            <person name="Hepburn T.A."/>
            <person name="Howarth C."/>
            <person name="Jen D."/>
            <person name="Larson L."/>
            <person name="Lewis B."/>
            <person name="Mehta T."/>
            <person name="Park D."/>
            <person name="Pearson M."/>
            <person name="Richards J."/>
            <person name="Roberts A."/>
            <person name="Saif S."/>
            <person name="Shea T.D."/>
            <person name="Shenoy N."/>
            <person name="Sisk P."/>
            <person name="Stolte C."/>
            <person name="Sykes S.N."/>
            <person name="Thomson T."/>
            <person name="Walk T."/>
            <person name="White J."/>
            <person name="Yandava C."/>
            <person name="Straight P."/>
            <person name="Clardy J."/>
            <person name="Hung D."/>
            <person name="Kolter R."/>
            <person name="Mekalanos J."/>
            <person name="Walker S."/>
            <person name="Walsh C.T."/>
            <person name="Wieland-Brown L.C."/>
            <person name="Haas B."/>
            <person name="Nusbaum C."/>
            <person name="Birren B."/>
        </authorList>
    </citation>
    <scope>NUCLEOTIDE SEQUENCE [LARGE SCALE GENOMIC DNA]</scope>
    <source>
        <strain evidence="3">DSM 40736 / JCM 4977 / BCRC 1201 / Tue 494</strain>
    </source>
</reference>
<dbReference type="InterPro" id="IPR051396">
    <property type="entry name" value="Bact_Antivir_Def_Nuclease"/>
</dbReference>
<evidence type="ECO:0000313" key="2">
    <source>
        <dbReference type="EMBL" id="EFL33820.1"/>
    </source>
</evidence>
<dbReference type="Pfam" id="PF13304">
    <property type="entry name" value="AAA_21"/>
    <property type="match status" value="1"/>
</dbReference>
<dbReference type="AlphaFoldDB" id="D9X410"/>
<dbReference type="SMART" id="SM00382">
    <property type="entry name" value="AAA"/>
    <property type="match status" value="1"/>
</dbReference>
<evidence type="ECO:0000259" key="1">
    <source>
        <dbReference type="SMART" id="SM00382"/>
    </source>
</evidence>
<dbReference type="RefSeq" id="WP_003991928.1">
    <property type="nucleotide sequence ID" value="NZ_GG657757.1"/>
</dbReference>
<organism evidence="2 3">
    <name type="scientific">Streptomyces viridochromogenes (strain DSM 40736 / JCM 4977 / BCRC 1201 / Tue 494)</name>
    <dbReference type="NCBI Taxonomy" id="591159"/>
    <lineage>
        <taxon>Bacteria</taxon>
        <taxon>Bacillati</taxon>
        <taxon>Actinomycetota</taxon>
        <taxon>Actinomycetes</taxon>
        <taxon>Kitasatosporales</taxon>
        <taxon>Streptomycetaceae</taxon>
        <taxon>Streptomyces</taxon>
    </lineage>
</organism>
<dbReference type="SUPFAM" id="SSF52540">
    <property type="entry name" value="P-loop containing nucleoside triphosphate hydrolases"/>
    <property type="match status" value="1"/>
</dbReference>
<dbReference type="InterPro" id="IPR027417">
    <property type="entry name" value="P-loop_NTPase"/>
</dbReference>
<keyword evidence="3" id="KW-1185">Reference proteome</keyword>
<gene>
    <name evidence="2" type="ORF">SSQG_04338</name>
</gene>
<dbReference type="PANTHER" id="PTHR43581">
    <property type="entry name" value="ATP/GTP PHOSPHATASE"/>
    <property type="match status" value="1"/>
</dbReference>